<dbReference type="eggNOG" id="arCOG10932">
    <property type="taxonomic scope" value="Archaea"/>
</dbReference>
<protein>
    <submittedName>
        <fullName evidence="1">Uncharacterized protein</fullName>
    </submittedName>
</protein>
<reference evidence="1 2" key="1">
    <citation type="journal article" date="2009" name="Stand. Genomic Sci.">
        <title>Complete genome sequence of Halomicrobium mukohataei type strain (arg-2).</title>
        <authorList>
            <person name="Tindall B.J."/>
            <person name="Schneider S."/>
            <person name="Lapidus A."/>
            <person name="Copeland A."/>
            <person name="Glavina Del Rio T."/>
            <person name="Nolan M."/>
            <person name="Lucas S."/>
            <person name="Chen F."/>
            <person name="Tice H."/>
            <person name="Cheng J.F."/>
            <person name="Saunders E."/>
            <person name="Bruce D."/>
            <person name="Goodwin L."/>
            <person name="Pitluck S."/>
            <person name="Mikhailova N."/>
            <person name="Pati A."/>
            <person name="Ivanova N."/>
            <person name="Mavrommatis K."/>
            <person name="Chen A."/>
            <person name="Palaniappan K."/>
            <person name="Chain P."/>
            <person name="Land M."/>
            <person name="Hauser L."/>
            <person name="Chang Y.J."/>
            <person name="Jeffries C.D."/>
            <person name="Brettin T."/>
            <person name="Han C."/>
            <person name="Rohde M."/>
            <person name="Goker M."/>
            <person name="Bristow J."/>
            <person name="Eisen J.A."/>
            <person name="Markowitz V."/>
            <person name="Hugenholtz P."/>
            <person name="Klenk H.P."/>
            <person name="Kyrpides N.C."/>
            <person name="Detter J.C."/>
        </authorList>
    </citation>
    <scope>NUCLEOTIDE SEQUENCE [LARGE SCALE GENOMIC DNA]</scope>
    <source>
        <strain evidence="2">ATCC 700874 / DSM 12286 / JCM 9738 / NCIMB 13541</strain>
    </source>
</reference>
<evidence type="ECO:0000313" key="2">
    <source>
        <dbReference type="Proteomes" id="UP000001746"/>
    </source>
</evidence>
<dbReference type="EMBL" id="CP001688">
    <property type="protein sequence ID" value="ACV48659.1"/>
    <property type="molecule type" value="Genomic_DNA"/>
</dbReference>
<keyword evidence="2" id="KW-1185">Reference proteome</keyword>
<evidence type="ECO:0000313" key="1">
    <source>
        <dbReference type="EMBL" id="ACV48659.1"/>
    </source>
</evidence>
<gene>
    <name evidence="1" type="ordered locus">Hmuk_2553</name>
</gene>
<dbReference type="AlphaFoldDB" id="C7NYX0"/>
<proteinExistence type="predicted"/>
<dbReference type="HOGENOM" id="CLU_176732_0_0_2"/>
<dbReference type="KEGG" id="hmu:Hmuk_2553"/>
<dbReference type="Proteomes" id="UP000001746">
    <property type="component" value="Chromosome"/>
</dbReference>
<name>C7NYX0_HALMD</name>
<accession>C7NYX0</accession>
<sequence>MEAVDLHGDGLEPLFDVVPSTLVEPTAQFVTREGSQIATSIDEKLCIGEIVFLGEAVQKRRYEISATATEHVDFEQ</sequence>
<organism evidence="1 2">
    <name type="scientific">Halomicrobium mukohataei (strain ATCC 700874 / DSM 12286 / JCM 9738 / NCIMB 13541)</name>
    <name type="common">Haloarcula mukohataei</name>
    <dbReference type="NCBI Taxonomy" id="485914"/>
    <lineage>
        <taxon>Archaea</taxon>
        <taxon>Methanobacteriati</taxon>
        <taxon>Methanobacteriota</taxon>
        <taxon>Stenosarchaea group</taxon>
        <taxon>Halobacteria</taxon>
        <taxon>Halobacteriales</taxon>
        <taxon>Haloarculaceae</taxon>
        <taxon>Halomicrobium</taxon>
    </lineage>
</organism>